<keyword evidence="5 6" id="KW-0413">Isomerase</keyword>
<evidence type="ECO:0000256" key="7">
    <source>
        <dbReference type="SAM" id="MobiDB-lite"/>
    </source>
</evidence>
<gene>
    <name evidence="9" type="ORF">IAC42_03000</name>
</gene>
<dbReference type="PANTHER" id="PTHR43493">
    <property type="entry name" value="DNA GYRASE/TOPOISOMERASE SUBUNIT A"/>
    <property type="match status" value="1"/>
</dbReference>
<evidence type="ECO:0000256" key="4">
    <source>
        <dbReference type="ARBA" id="ARBA00023125"/>
    </source>
</evidence>
<protein>
    <submittedName>
        <fullName evidence="9">DNA topoisomerase IV subunit A</fullName>
    </submittedName>
</protein>
<dbReference type="SUPFAM" id="SSF56719">
    <property type="entry name" value="Type II DNA topoisomerase"/>
    <property type="match status" value="1"/>
</dbReference>
<dbReference type="NCBIfam" id="NF007209">
    <property type="entry name" value="PRK09631.1"/>
    <property type="match status" value="1"/>
</dbReference>
<evidence type="ECO:0000313" key="10">
    <source>
        <dbReference type="Proteomes" id="UP000823633"/>
    </source>
</evidence>
<feature type="active site" description="O-(5'-phospho-DNA)-tyrosine intermediate" evidence="6">
    <location>
        <position position="106"/>
    </location>
</feature>
<evidence type="ECO:0000313" key="9">
    <source>
        <dbReference type="EMBL" id="MBO8442712.1"/>
    </source>
</evidence>
<dbReference type="GO" id="GO:0005524">
    <property type="term" value="F:ATP binding"/>
    <property type="evidence" value="ECO:0007669"/>
    <property type="project" value="InterPro"/>
</dbReference>
<evidence type="ECO:0000256" key="6">
    <source>
        <dbReference type="PROSITE-ProRule" id="PRU01384"/>
    </source>
</evidence>
<keyword evidence="4 6" id="KW-0238">DNA-binding</keyword>
<dbReference type="InterPro" id="IPR013758">
    <property type="entry name" value="Topo_IIA_A/C_ab"/>
</dbReference>
<evidence type="ECO:0000256" key="2">
    <source>
        <dbReference type="ARBA" id="ARBA00008263"/>
    </source>
</evidence>
<dbReference type="SMART" id="SM00434">
    <property type="entry name" value="TOP4c"/>
    <property type="match status" value="1"/>
</dbReference>
<dbReference type="Gene3D" id="1.10.268.10">
    <property type="entry name" value="Topoisomerase, domain 3"/>
    <property type="match status" value="1"/>
</dbReference>
<organism evidence="9 10">
    <name type="scientific">Candidatus Aphodenecus pullistercoris</name>
    <dbReference type="NCBI Taxonomy" id="2840669"/>
    <lineage>
        <taxon>Bacteria</taxon>
        <taxon>Pseudomonadati</taxon>
        <taxon>Spirochaetota</taxon>
        <taxon>Spirochaetia</taxon>
        <taxon>Spirochaetales</taxon>
        <taxon>Candidatus Aphodenecus</taxon>
    </lineage>
</organism>
<dbReference type="GO" id="GO:0003677">
    <property type="term" value="F:DNA binding"/>
    <property type="evidence" value="ECO:0007669"/>
    <property type="project" value="UniProtKB-UniRule"/>
</dbReference>
<comment type="caution">
    <text evidence="9">The sequence shown here is derived from an EMBL/GenBank/DDBJ whole genome shotgun (WGS) entry which is preliminary data.</text>
</comment>
<dbReference type="GO" id="GO:0009330">
    <property type="term" value="C:DNA topoisomerase type II (double strand cut, ATP-hydrolyzing) complex"/>
    <property type="evidence" value="ECO:0007669"/>
    <property type="project" value="TreeGrafter"/>
</dbReference>
<feature type="domain" description="Topo IIA-type catalytic" evidence="8">
    <location>
        <begin position="25"/>
        <end position="472"/>
    </location>
</feature>
<dbReference type="GO" id="GO:0006265">
    <property type="term" value="P:DNA topological change"/>
    <property type="evidence" value="ECO:0007669"/>
    <property type="project" value="UniProtKB-UniRule"/>
</dbReference>
<dbReference type="InterPro" id="IPR013757">
    <property type="entry name" value="Topo_IIA_A_a_sf"/>
</dbReference>
<evidence type="ECO:0000256" key="3">
    <source>
        <dbReference type="ARBA" id="ARBA00023029"/>
    </source>
</evidence>
<dbReference type="InterPro" id="IPR002205">
    <property type="entry name" value="Topo_IIA_dom_A"/>
</dbReference>
<dbReference type="Gene3D" id="3.90.199.10">
    <property type="entry name" value="Topoisomerase II, domain 5"/>
    <property type="match status" value="1"/>
</dbReference>
<comment type="similarity">
    <text evidence="2">Belongs to the type II topoisomerase GyrA/ParC subunit family.</text>
</comment>
<dbReference type="AlphaFoldDB" id="A0A9D9HAU4"/>
<dbReference type="Proteomes" id="UP000823633">
    <property type="component" value="Unassembled WGS sequence"/>
</dbReference>
<evidence type="ECO:0000259" key="8">
    <source>
        <dbReference type="PROSITE" id="PS52040"/>
    </source>
</evidence>
<name>A0A9D9HAU4_9SPIR</name>
<dbReference type="InterPro" id="IPR050220">
    <property type="entry name" value="Type_II_DNA_Topoisomerases"/>
</dbReference>
<keyword evidence="3 6" id="KW-0799">Topoisomerase</keyword>
<reference evidence="9" key="2">
    <citation type="journal article" date="2021" name="PeerJ">
        <title>Extensive microbial diversity within the chicken gut microbiome revealed by metagenomics and culture.</title>
        <authorList>
            <person name="Gilroy R."/>
            <person name="Ravi A."/>
            <person name="Getino M."/>
            <person name="Pursley I."/>
            <person name="Horton D.L."/>
            <person name="Alikhan N.F."/>
            <person name="Baker D."/>
            <person name="Gharbi K."/>
            <person name="Hall N."/>
            <person name="Watson M."/>
            <person name="Adriaenssens E.M."/>
            <person name="Foster-Nyarko E."/>
            <person name="Jarju S."/>
            <person name="Secka A."/>
            <person name="Antonio M."/>
            <person name="Oren A."/>
            <person name="Chaudhuri R.R."/>
            <person name="La Ragione R."/>
            <person name="Hildebrand F."/>
            <person name="Pallen M.J."/>
        </authorList>
    </citation>
    <scope>NUCLEOTIDE SEQUENCE</scope>
    <source>
        <strain evidence="9">11167</strain>
    </source>
</reference>
<sequence length="660" mass="74669">MAYASGIFEKNFIEYASYVIRDRAIPELEDGLKPVQRRILHTLMELDDGKMHKVANVVGQCMRYHPHGDASINDALVNLANDDLFIDHQGNFGNALTGDGAAAGRYIECRLLPLAKKVLYSPETTEYVDSYDGRYKEPVVFHAKIPVVVIQGASGIAVGMKTDILPHNFIEVLEAQKAALKGEVTMLYPDFPTGGIIDVSGYEDGCGFVTVRARLDISDPKKVVITELPYGVTSEQMIASIEEADRKGKLHIAKVTDYTTDKANIEIALQRNTYNNDIVDALYAYTKCENKISVNPVVIVDGLPRIMPISEMVAYHARRLVEILTRELEIERDHLTDKLHARTLERIFIEERIYKRIETKKTAEDVVKAVKSGFKGFEAELIRPVDDDDVDRLLKIPIRRISLFDIEKNRKDIEDILADRDKCDYNLAHIVEYATDFLDGIEKDLDKERWGRHSEISSFQALDAKSIAVRNLELRYDESTGYMGTNIKTGEVLMKVSPYDKVFYMKKDGSYRVVNVSEKDFIGTEGLAYWCLGDKETVSQVVFTIIYKEKESKFYFLNRFTISSFTTNKLYSVLPKGNFKLVKLVTFPSAVITAKYKPGYGYRVMEETFRFSDFAVRKTPQTSGYKLITKALAGLTLRQTKEDGSGGQGALFDEEEKNGD</sequence>
<feature type="region of interest" description="Disordered" evidence="7">
    <location>
        <begin position="640"/>
        <end position="660"/>
    </location>
</feature>
<dbReference type="GO" id="GO:0003918">
    <property type="term" value="F:DNA topoisomerase type II (double strand cut, ATP-hydrolyzing) activity"/>
    <property type="evidence" value="ECO:0007669"/>
    <property type="project" value="UniProtKB-EC"/>
</dbReference>
<dbReference type="GO" id="GO:0005737">
    <property type="term" value="C:cytoplasm"/>
    <property type="evidence" value="ECO:0007669"/>
    <property type="project" value="TreeGrafter"/>
</dbReference>
<evidence type="ECO:0000256" key="1">
    <source>
        <dbReference type="ARBA" id="ARBA00000185"/>
    </source>
</evidence>
<evidence type="ECO:0000256" key="5">
    <source>
        <dbReference type="ARBA" id="ARBA00023235"/>
    </source>
</evidence>
<dbReference type="Gene3D" id="3.30.1360.40">
    <property type="match status" value="1"/>
</dbReference>
<dbReference type="EMBL" id="JADIMU010000019">
    <property type="protein sequence ID" value="MBO8442712.1"/>
    <property type="molecule type" value="Genomic_DNA"/>
</dbReference>
<dbReference type="InterPro" id="IPR013760">
    <property type="entry name" value="Topo_IIA-like_dom_sf"/>
</dbReference>
<proteinExistence type="inferred from homology"/>
<comment type="catalytic activity">
    <reaction evidence="1 6">
        <text>ATP-dependent breakage, passage and rejoining of double-stranded DNA.</text>
        <dbReference type="EC" id="5.6.2.2"/>
    </reaction>
</comment>
<accession>A0A9D9HAU4</accession>
<dbReference type="PROSITE" id="PS52040">
    <property type="entry name" value="TOPO_IIA"/>
    <property type="match status" value="1"/>
</dbReference>
<dbReference type="Pfam" id="PF00521">
    <property type="entry name" value="DNA_topoisoIV"/>
    <property type="match status" value="1"/>
</dbReference>
<reference evidence="9" key="1">
    <citation type="submission" date="2020-10" db="EMBL/GenBank/DDBJ databases">
        <authorList>
            <person name="Gilroy R."/>
        </authorList>
    </citation>
    <scope>NUCLEOTIDE SEQUENCE</scope>
    <source>
        <strain evidence="9">11167</strain>
    </source>
</reference>
<dbReference type="PANTHER" id="PTHR43493:SF5">
    <property type="entry name" value="DNA GYRASE SUBUNIT A, CHLOROPLASTIC_MITOCHONDRIAL"/>
    <property type="match status" value="1"/>
</dbReference>